<evidence type="ECO:0000313" key="2">
    <source>
        <dbReference type="Proteomes" id="UP000441354"/>
    </source>
</evidence>
<protein>
    <submittedName>
        <fullName evidence="1">Uncharacterized protein</fullName>
    </submittedName>
</protein>
<sequence length="97" mass="11378">MFRFSIDDLEWILRFSPNFHLDEDIKQAIINSIRLIGKEILAYSHGDSFIIMNDRVGLIVFHVEKIPSHILTVSNVVSMNRFYVLEHMTITPYRKNG</sequence>
<dbReference type="OrthoDB" id="2891155at2"/>
<proteinExistence type="predicted"/>
<accession>A0A7V7RML3</accession>
<dbReference type="RefSeq" id="WP_151572967.1">
    <property type="nucleotide sequence ID" value="NZ_WBOT01000002.1"/>
</dbReference>
<name>A0A7V7RML3_9BACI</name>
<dbReference type="EMBL" id="WBOT01000002">
    <property type="protein sequence ID" value="KAB2333608.1"/>
    <property type="molecule type" value="Genomic_DNA"/>
</dbReference>
<evidence type="ECO:0000313" key="1">
    <source>
        <dbReference type="EMBL" id="KAB2333608.1"/>
    </source>
</evidence>
<organism evidence="1 2">
    <name type="scientific">Bacillus mesophilum</name>
    <dbReference type="NCBI Taxonomy" id="1071718"/>
    <lineage>
        <taxon>Bacteria</taxon>
        <taxon>Bacillati</taxon>
        <taxon>Bacillota</taxon>
        <taxon>Bacilli</taxon>
        <taxon>Bacillales</taxon>
        <taxon>Bacillaceae</taxon>
        <taxon>Bacillus</taxon>
    </lineage>
</organism>
<dbReference type="AlphaFoldDB" id="A0A7V7RML3"/>
<dbReference type="Proteomes" id="UP000441354">
    <property type="component" value="Unassembled WGS sequence"/>
</dbReference>
<comment type="caution">
    <text evidence="1">The sequence shown here is derived from an EMBL/GenBank/DDBJ whole genome shotgun (WGS) entry which is preliminary data.</text>
</comment>
<gene>
    <name evidence="1" type="ORF">F7732_05825</name>
</gene>
<reference evidence="1 2" key="1">
    <citation type="journal article" date="2014" name="Arch. Microbiol.">
        <title>Bacillus mesophilum sp. nov., strain IITR-54T, a novel 4-chlorobiphenyl dechlorinating bacterium.</title>
        <authorList>
            <person name="Manickam N."/>
            <person name="Singh N.K."/>
            <person name="Bajaj A."/>
            <person name="Kumar R.M."/>
            <person name="Kaur G."/>
            <person name="Kaur N."/>
            <person name="Bala M."/>
            <person name="Kumar A."/>
            <person name="Mayilraj S."/>
        </authorList>
    </citation>
    <scope>NUCLEOTIDE SEQUENCE [LARGE SCALE GENOMIC DNA]</scope>
    <source>
        <strain evidence="1 2">IITR-54</strain>
    </source>
</reference>
<keyword evidence="2" id="KW-1185">Reference proteome</keyword>